<evidence type="ECO:0000256" key="3">
    <source>
        <dbReference type="ARBA" id="ARBA00022448"/>
    </source>
</evidence>
<feature type="signal peptide" evidence="6">
    <location>
        <begin position="1"/>
        <end position="30"/>
    </location>
</feature>
<dbReference type="Pfam" id="PF01497">
    <property type="entry name" value="Peripla_BP_2"/>
    <property type="match status" value="1"/>
</dbReference>
<dbReference type="KEGG" id="cok:COCCU_11040"/>
<feature type="compositionally biased region" description="Low complexity" evidence="5">
    <location>
        <begin position="34"/>
        <end position="49"/>
    </location>
</feature>
<protein>
    <submittedName>
        <fullName evidence="8">Ferrienterobactin-binding periplasmic protein</fullName>
    </submittedName>
</protein>
<evidence type="ECO:0000313" key="9">
    <source>
        <dbReference type="Proteomes" id="UP000424462"/>
    </source>
</evidence>
<reference evidence="8 9" key="1">
    <citation type="submission" date="2019-11" db="EMBL/GenBank/DDBJ databases">
        <title>Complete genome sequence of Corynebacterium kalinowskii 1959, a novel Corynebacterium species isolated from soil of a small paddock in Vilsendorf, Germany.</title>
        <authorList>
            <person name="Schaffert L."/>
            <person name="Ruwe M."/>
            <person name="Milse J."/>
            <person name="Hanuschka K."/>
            <person name="Ortseifen V."/>
            <person name="Droste J."/>
            <person name="Brandt D."/>
            <person name="Schlueter L."/>
            <person name="Kutter Y."/>
            <person name="Vinke S."/>
            <person name="Viehoefer P."/>
            <person name="Jacob L."/>
            <person name="Luebke N.-C."/>
            <person name="Schulte-Berndt E."/>
            <person name="Hain C."/>
            <person name="Linder M."/>
            <person name="Schmidt P."/>
            <person name="Wollenschlaeger L."/>
            <person name="Luttermann T."/>
            <person name="Thieme E."/>
            <person name="Hassa J."/>
            <person name="Haak M."/>
            <person name="Wittchen M."/>
            <person name="Mentz A."/>
            <person name="Persicke M."/>
            <person name="Busche T."/>
            <person name="Ruckert C."/>
        </authorList>
    </citation>
    <scope>NUCLEOTIDE SEQUENCE [LARGE SCALE GENOMIC DNA]</scope>
    <source>
        <strain evidence="8 9">2039</strain>
    </source>
</reference>
<dbReference type="GO" id="GO:0030288">
    <property type="term" value="C:outer membrane-bounded periplasmic space"/>
    <property type="evidence" value="ECO:0007669"/>
    <property type="project" value="TreeGrafter"/>
</dbReference>
<evidence type="ECO:0000256" key="1">
    <source>
        <dbReference type="ARBA" id="ARBA00004196"/>
    </source>
</evidence>
<dbReference type="GO" id="GO:1901678">
    <property type="term" value="P:iron coordination entity transport"/>
    <property type="evidence" value="ECO:0007669"/>
    <property type="project" value="UniProtKB-ARBA"/>
</dbReference>
<dbReference type="Proteomes" id="UP000424462">
    <property type="component" value="Chromosome"/>
</dbReference>
<sequence length="346" mass="36542" precursor="true">MEFFLSTSTRKILAAALAGITALALVSCSAEENTAEENTATVTDSSGDSDSSDEQGTWPRTVTHELGETVIEEKPERIANTALSITGIMLAMDAPLAASAAAGVSGMTDDKGFFTQWADIADERNVEVLYDSLEFDMESLIAADPDLVILSVSGNDSVADQYEEISAEFPTIAVDYSKQTWQELATELGEALGLETEAEEAIAEFDDYVAAGAEKIQAPEGGVSIVSYNGPGGDQGIGKVTGPHAELLEALGLSIVEAPEDLDTSEQKRSDFAFVSFENLSQSATGDAVFLLRGTEQTVDEFKGEAVLANLPAVQNDAVYPLGENSFRVDPFSGREIVDAVVAALS</sequence>
<comment type="similarity">
    <text evidence="2">Belongs to the bacterial solute-binding protein 8 family.</text>
</comment>
<dbReference type="Gene3D" id="3.40.50.1980">
    <property type="entry name" value="Nitrogenase molybdenum iron protein domain"/>
    <property type="match status" value="2"/>
</dbReference>
<dbReference type="AlphaFoldDB" id="A0A6B8VRD6"/>
<keyword evidence="3" id="KW-0813">Transport</keyword>
<name>A0A6B8VRD6_9CORY</name>
<evidence type="ECO:0000256" key="6">
    <source>
        <dbReference type="SAM" id="SignalP"/>
    </source>
</evidence>
<keyword evidence="4 6" id="KW-0732">Signal</keyword>
<feature type="domain" description="Fe/B12 periplasmic-binding" evidence="7">
    <location>
        <begin position="77"/>
        <end position="346"/>
    </location>
</feature>
<evidence type="ECO:0000313" key="8">
    <source>
        <dbReference type="EMBL" id="QGU08122.1"/>
    </source>
</evidence>
<comment type="subcellular location">
    <subcellularLocation>
        <location evidence="1">Cell envelope</location>
    </subcellularLocation>
</comment>
<proteinExistence type="inferred from homology"/>
<keyword evidence="9" id="KW-1185">Reference proteome</keyword>
<feature type="region of interest" description="Disordered" evidence="5">
    <location>
        <begin position="34"/>
        <end position="61"/>
    </location>
</feature>
<gene>
    <name evidence="8" type="primary">fepB</name>
    <name evidence="8" type="ORF">COCCU_11040</name>
</gene>
<evidence type="ECO:0000256" key="2">
    <source>
        <dbReference type="ARBA" id="ARBA00008814"/>
    </source>
</evidence>
<feature type="chain" id="PRO_5039012428" evidence="6">
    <location>
        <begin position="31"/>
        <end position="346"/>
    </location>
</feature>
<dbReference type="PANTHER" id="PTHR30532:SF24">
    <property type="entry name" value="FERRIC ENTEROBACTIN-BINDING PERIPLASMIC PROTEIN FEPB"/>
    <property type="match status" value="1"/>
</dbReference>
<dbReference type="NCBIfam" id="NF008200">
    <property type="entry name" value="PRK10957.1"/>
    <property type="match status" value="1"/>
</dbReference>
<dbReference type="PROSITE" id="PS50983">
    <property type="entry name" value="FE_B12_PBP"/>
    <property type="match status" value="1"/>
</dbReference>
<evidence type="ECO:0000256" key="4">
    <source>
        <dbReference type="ARBA" id="ARBA00022729"/>
    </source>
</evidence>
<dbReference type="InterPro" id="IPR051313">
    <property type="entry name" value="Bact_iron-sidero_bind"/>
</dbReference>
<dbReference type="EMBL" id="CP046455">
    <property type="protein sequence ID" value="QGU08122.1"/>
    <property type="molecule type" value="Genomic_DNA"/>
</dbReference>
<dbReference type="SUPFAM" id="SSF53807">
    <property type="entry name" value="Helical backbone' metal receptor"/>
    <property type="match status" value="1"/>
</dbReference>
<organism evidence="8 9">
    <name type="scientific">Corynebacterium occultum</name>
    <dbReference type="NCBI Taxonomy" id="2675219"/>
    <lineage>
        <taxon>Bacteria</taxon>
        <taxon>Bacillati</taxon>
        <taxon>Actinomycetota</taxon>
        <taxon>Actinomycetes</taxon>
        <taxon>Mycobacteriales</taxon>
        <taxon>Corynebacteriaceae</taxon>
        <taxon>Corynebacterium</taxon>
    </lineage>
</organism>
<dbReference type="PANTHER" id="PTHR30532">
    <property type="entry name" value="IRON III DICITRATE-BINDING PERIPLASMIC PROTEIN"/>
    <property type="match status" value="1"/>
</dbReference>
<accession>A0A6B8VRD6</accession>
<evidence type="ECO:0000256" key="5">
    <source>
        <dbReference type="SAM" id="MobiDB-lite"/>
    </source>
</evidence>
<evidence type="ECO:0000259" key="7">
    <source>
        <dbReference type="PROSITE" id="PS50983"/>
    </source>
</evidence>
<dbReference type="InterPro" id="IPR002491">
    <property type="entry name" value="ABC_transptr_periplasmic_BD"/>
</dbReference>